<evidence type="ECO:0000313" key="9">
    <source>
        <dbReference type="Proteomes" id="UP000199645"/>
    </source>
</evidence>
<keyword evidence="3" id="KW-0479">Metal-binding</keyword>
<dbReference type="GO" id="GO:0051538">
    <property type="term" value="F:3 iron, 4 sulfur cluster binding"/>
    <property type="evidence" value="ECO:0007669"/>
    <property type="project" value="UniProtKB-KW"/>
</dbReference>
<dbReference type="STRING" id="35752.SAMN05421541_109300"/>
<evidence type="ECO:0000256" key="3">
    <source>
        <dbReference type="ARBA" id="ARBA00022723"/>
    </source>
</evidence>
<keyword evidence="4" id="KW-0249">Electron transport</keyword>
<evidence type="ECO:0000256" key="2">
    <source>
        <dbReference type="ARBA" id="ARBA00022448"/>
    </source>
</evidence>
<organism evidence="8 9">
    <name type="scientific">Actinoplanes philippinensis</name>
    <dbReference type="NCBI Taxonomy" id="35752"/>
    <lineage>
        <taxon>Bacteria</taxon>
        <taxon>Bacillati</taxon>
        <taxon>Actinomycetota</taxon>
        <taxon>Actinomycetes</taxon>
        <taxon>Micromonosporales</taxon>
        <taxon>Micromonosporaceae</taxon>
        <taxon>Actinoplanes</taxon>
    </lineage>
</organism>
<proteinExistence type="predicted"/>
<dbReference type="GO" id="GO:0046872">
    <property type="term" value="F:metal ion binding"/>
    <property type="evidence" value="ECO:0007669"/>
    <property type="project" value="UniProtKB-KW"/>
</dbReference>
<evidence type="ECO:0000256" key="4">
    <source>
        <dbReference type="ARBA" id="ARBA00022982"/>
    </source>
</evidence>
<keyword evidence="9" id="KW-1185">Reference proteome</keyword>
<reference evidence="8 9" key="1">
    <citation type="submission" date="2016-10" db="EMBL/GenBank/DDBJ databases">
        <authorList>
            <person name="de Groot N.N."/>
        </authorList>
    </citation>
    <scope>NUCLEOTIDE SEQUENCE [LARGE SCALE GENOMIC DNA]</scope>
    <source>
        <strain evidence="8 9">DSM 43019</strain>
    </source>
</reference>
<dbReference type="AlphaFoldDB" id="A0A1I2I6I0"/>
<evidence type="ECO:0000256" key="5">
    <source>
        <dbReference type="ARBA" id="ARBA00023004"/>
    </source>
</evidence>
<sequence>MTEIVADAGRCVGAGQCVLTDPDAFDQSDEDGTVVLLQAVPADDEALKRAQIAVEICPSRALSLTD</sequence>
<dbReference type="Pfam" id="PF13370">
    <property type="entry name" value="Fer4_13"/>
    <property type="match status" value="1"/>
</dbReference>
<dbReference type="InterPro" id="IPR051269">
    <property type="entry name" value="Fe-S_cluster_ET"/>
</dbReference>
<accession>A0A1I2I6I0</accession>
<dbReference type="Proteomes" id="UP000199645">
    <property type="component" value="Unassembled WGS sequence"/>
</dbReference>
<dbReference type="RefSeq" id="WP_093618038.1">
    <property type="nucleotide sequence ID" value="NZ_BOMT01000053.1"/>
</dbReference>
<dbReference type="SUPFAM" id="SSF54862">
    <property type="entry name" value="4Fe-4S ferredoxins"/>
    <property type="match status" value="1"/>
</dbReference>
<dbReference type="OrthoDB" id="9803319at2"/>
<evidence type="ECO:0000256" key="6">
    <source>
        <dbReference type="ARBA" id="ARBA00023014"/>
    </source>
</evidence>
<dbReference type="EMBL" id="FONV01000009">
    <property type="protein sequence ID" value="SFF37223.1"/>
    <property type="molecule type" value="Genomic_DNA"/>
</dbReference>
<name>A0A1I2I6I0_9ACTN</name>
<keyword evidence="6" id="KW-0411">Iron-sulfur</keyword>
<keyword evidence="2" id="KW-0813">Transport</keyword>
<evidence type="ECO:0000313" key="8">
    <source>
        <dbReference type="EMBL" id="SFF37223.1"/>
    </source>
</evidence>
<keyword evidence="7" id="KW-0003">3Fe-4S</keyword>
<evidence type="ECO:0000256" key="7">
    <source>
        <dbReference type="ARBA" id="ARBA00023291"/>
    </source>
</evidence>
<dbReference type="PANTHER" id="PTHR36923:SF3">
    <property type="entry name" value="FERREDOXIN"/>
    <property type="match status" value="1"/>
</dbReference>
<gene>
    <name evidence="8" type="ORF">SAMN05421541_109300</name>
</gene>
<comment type="cofactor">
    <cofactor evidence="1">
        <name>[3Fe-4S] cluster</name>
        <dbReference type="ChEBI" id="CHEBI:21137"/>
    </cofactor>
</comment>
<protein>
    <submittedName>
        <fullName evidence="8">Ferredoxin</fullName>
    </submittedName>
</protein>
<evidence type="ECO:0000256" key="1">
    <source>
        <dbReference type="ARBA" id="ARBA00001927"/>
    </source>
</evidence>
<dbReference type="Gene3D" id="3.30.70.20">
    <property type="match status" value="1"/>
</dbReference>
<dbReference type="PANTHER" id="PTHR36923">
    <property type="entry name" value="FERREDOXIN"/>
    <property type="match status" value="1"/>
</dbReference>
<keyword evidence="5" id="KW-0408">Iron</keyword>